<dbReference type="Proteomes" id="UP000068016">
    <property type="component" value="Unassembled WGS sequence"/>
</dbReference>
<sequence>MRAWGFRFSANGETAAPLAYGAIPGSTQACTNVIGPAIIANSRLRRTVKRNSPDSLPTRPVVAHAAAIACGAHARAARLTGSSGAH</sequence>
<proteinExistence type="predicted"/>
<evidence type="ECO:0000313" key="2">
    <source>
        <dbReference type="Proteomes" id="UP000068016"/>
    </source>
</evidence>
<protein>
    <submittedName>
        <fullName evidence="1">Uncharacterized protein</fullName>
    </submittedName>
</protein>
<gene>
    <name evidence="1" type="ORF">WT83_05225</name>
</gene>
<accession>A0A108F1M2</accession>
<organism evidence="1 2">
    <name type="scientific">Burkholderia territorii</name>
    <dbReference type="NCBI Taxonomy" id="1503055"/>
    <lineage>
        <taxon>Bacteria</taxon>
        <taxon>Pseudomonadati</taxon>
        <taxon>Pseudomonadota</taxon>
        <taxon>Betaproteobacteria</taxon>
        <taxon>Burkholderiales</taxon>
        <taxon>Burkholderiaceae</taxon>
        <taxon>Burkholderia</taxon>
        <taxon>Burkholderia cepacia complex</taxon>
    </lineage>
</organism>
<evidence type="ECO:0000313" key="1">
    <source>
        <dbReference type="EMBL" id="KWN21443.1"/>
    </source>
</evidence>
<name>A0A108F1M2_9BURK</name>
<comment type="caution">
    <text evidence="1">The sequence shown here is derived from an EMBL/GenBank/DDBJ whole genome shotgun (WGS) entry which is preliminary data.</text>
</comment>
<dbReference type="EMBL" id="LPLZ01000020">
    <property type="protein sequence ID" value="KWN21443.1"/>
    <property type="molecule type" value="Genomic_DNA"/>
</dbReference>
<reference evidence="1 2" key="1">
    <citation type="submission" date="2015-11" db="EMBL/GenBank/DDBJ databases">
        <title>Expanding the genomic diversity of Burkholderia species for the development of highly accurate diagnostics.</title>
        <authorList>
            <person name="Sahl J."/>
            <person name="Keim P."/>
            <person name="Wagner D."/>
        </authorList>
    </citation>
    <scope>NUCLEOTIDE SEQUENCE [LARGE SCALE GENOMIC DNA]</scope>
    <source>
        <strain evidence="1 2">MSMB793WGS</strain>
    </source>
</reference>
<dbReference type="PROSITE" id="PS51257">
    <property type="entry name" value="PROKAR_LIPOPROTEIN"/>
    <property type="match status" value="1"/>
</dbReference>
<dbReference type="AlphaFoldDB" id="A0A108F1M2"/>